<keyword evidence="4" id="KW-0175">Coiled coil</keyword>
<dbReference type="Proteomes" id="UP000230154">
    <property type="component" value="Unassembled WGS sequence"/>
</dbReference>
<reference evidence="8" key="1">
    <citation type="submission" date="2017-09" db="EMBL/GenBank/DDBJ databases">
        <title>Depth-based differentiation of microbial function through sediment-hosted aquifers and enrichment of novel symbionts in the deep terrestrial subsurface.</title>
        <authorList>
            <person name="Probst A.J."/>
            <person name="Ladd B."/>
            <person name="Jarett J.K."/>
            <person name="Geller-Mcgrath D.E."/>
            <person name="Sieber C.M.K."/>
            <person name="Emerson J.B."/>
            <person name="Anantharaman K."/>
            <person name="Thomas B.C."/>
            <person name="Malmstrom R."/>
            <person name="Stieglmeier M."/>
            <person name="Klingl A."/>
            <person name="Woyke T."/>
            <person name="Ryan C.M."/>
            <person name="Banfield J.F."/>
        </authorList>
    </citation>
    <scope>NUCLEOTIDE SEQUENCE [LARGE SCALE GENOMIC DNA]</scope>
</reference>
<gene>
    <name evidence="7" type="ORF">COU35_04375</name>
</gene>
<keyword evidence="3" id="KW-0813">Transport</keyword>
<evidence type="ECO:0000256" key="1">
    <source>
        <dbReference type="ARBA" id="ARBA00004196"/>
    </source>
</evidence>
<sequence>MLNRAKKLFHRDRPSIRFIKKHPLLTAIALIFLIFLAGRVLAALRPEAVPERAEQIKSVELMRVSDINQELSAVQTTGEVEALQQVELKSEVFAKITRVHVTLGQRVSAGQLLMNFDAGNLAAQRDQAAAEVDRAIAAKAQLQAQVSVAEASLDRTKSATENAVAAAKSALALAQNNLLLNHDTLNSRIVQDAFDNARGTFVSAQSAMTTVLMTADSIVGIDNEGINDSYEAKLAGYDLNTLSRAKRTYRQIRAQKRSFDVTFTNGIAPDQNIEDALGQTADLLLEYQRLMSDVSDVLANTAPSPEGAMSQAVYDGLVGNIQGARGIVTGQYSAVIAQQQAIANAKNAADNTEVTYNQAVRNLQAVEAQAKAEVATAEAQLAQARAAIASQDALIAGARAQVRSINASLGKTSIRTPISGTIGVLPVRVGELVNSGSVVASVVNTKGLQIRAYLGADEINGISVNGSVRVDNRFDAVVSHVAPSIDPATRKVEVIVIVTETDAPIVVGDFVDVSIEPTVDLSPQESIYIPLAAVQIGADRKAVFIVNESGVVEARSVEVARISGDKVEITSGLEDIEFIVASVRGIEEGQTVNIL</sequence>
<dbReference type="Gene3D" id="2.40.50.100">
    <property type="match status" value="1"/>
</dbReference>
<dbReference type="InterPro" id="IPR058625">
    <property type="entry name" value="MdtA-like_BSH"/>
</dbReference>
<comment type="caution">
    <text evidence="7">The sequence shown here is derived from an EMBL/GenBank/DDBJ whole genome shotgun (WGS) entry which is preliminary data.</text>
</comment>
<comment type="similarity">
    <text evidence="2">Belongs to the membrane fusion protein (MFP) (TC 8.A.1) family.</text>
</comment>
<evidence type="ECO:0000256" key="3">
    <source>
        <dbReference type="ARBA" id="ARBA00022448"/>
    </source>
</evidence>
<feature type="domain" description="Multidrug resistance protein MdtA-like C-terminal permuted SH3" evidence="6">
    <location>
        <begin position="527"/>
        <end position="574"/>
    </location>
</feature>
<dbReference type="Gene3D" id="2.40.30.170">
    <property type="match status" value="1"/>
</dbReference>
<protein>
    <submittedName>
        <fullName evidence="7">Uncharacterized protein</fullName>
    </submittedName>
</protein>
<feature type="domain" description="Multidrug resistance protein MdtA-like barrel-sandwich hybrid" evidence="5">
    <location>
        <begin position="85"/>
        <end position="443"/>
    </location>
</feature>
<dbReference type="SUPFAM" id="SSF111369">
    <property type="entry name" value="HlyD-like secretion proteins"/>
    <property type="match status" value="2"/>
</dbReference>
<feature type="coiled-coil region" evidence="4">
    <location>
        <begin position="125"/>
        <end position="159"/>
    </location>
</feature>
<proteinExistence type="inferred from homology"/>
<dbReference type="AlphaFoldDB" id="A0A2H0TPG2"/>
<evidence type="ECO:0000259" key="5">
    <source>
        <dbReference type="Pfam" id="PF25917"/>
    </source>
</evidence>
<evidence type="ECO:0000313" key="8">
    <source>
        <dbReference type="Proteomes" id="UP000230154"/>
    </source>
</evidence>
<evidence type="ECO:0000313" key="7">
    <source>
        <dbReference type="EMBL" id="PIR74050.1"/>
    </source>
</evidence>
<dbReference type="EMBL" id="PFCB01000030">
    <property type="protein sequence ID" value="PIR74050.1"/>
    <property type="molecule type" value="Genomic_DNA"/>
</dbReference>
<dbReference type="Pfam" id="PF25917">
    <property type="entry name" value="BSH_RND"/>
    <property type="match status" value="1"/>
</dbReference>
<comment type="subcellular location">
    <subcellularLocation>
        <location evidence="1">Cell envelope</location>
    </subcellularLocation>
</comment>
<name>A0A2H0TPG2_9BACT</name>
<evidence type="ECO:0000256" key="2">
    <source>
        <dbReference type="ARBA" id="ARBA00009477"/>
    </source>
</evidence>
<dbReference type="Gene3D" id="2.40.420.20">
    <property type="match status" value="1"/>
</dbReference>
<dbReference type="PANTHER" id="PTHR30469">
    <property type="entry name" value="MULTIDRUG RESISTANCE PROTEIN MDTA"/>
    <property type="match status" value="1"/>
</dbReference>
<dbReference type="GO" id="GO:1990281">
    <property type="term" value="C:efflux pump complex"/>
    <property type="evidence" value="ECO:0007669"/>
    <property type="project" value="TreeGrafter"/>
</dbReference>
<organism evidence="7 8">
    <name type="scientific">Candidatus Magasanikbacteria bacterium CG10_big_fil_rev_8_21_14_0_10_47_10</name>
    <dbReference type="NCBI Taxonomy" id="1974652"/>
    <lineage>
        <taxon>Bacteria</taxon>
        <taxon>Candidatus Magasanikiibacteriota</taxon>
    </lineage>
</organism>
<dbReference type="Pfam" id="PF25967">
    <property type="entry name" value="RND-MFP_C"/>
    <property type="match status" value="1"/>
</dbReference>
<evidence type="ECO:0000256" key="4">
    <source>
        <dbReference type="SAM" id="Coils"/>
    </source>
</evidence>
<feature type="coiled-coil region" evidence="4">
    <location>
        <begin position="342"/>
        <end position="387"/>
    </location>
</feature>
<evidence type="ECO:0000259" key="6">
    <source>
        <dbReference type="Pfam" id="PF25967"/>
    </source>
</evidence>
<dbReference type="NCBIfam" id="TIGR01730">
    <property type="entry name" value="RND_mfp"/>
    <property type="match status" value="1"/>
</dbReference>
<dbReference type="PANTHER" id="PTHR30469:SF15">
    <property type="entry name" value="HLYD FAMILY OF SECRETION PROTEINS"/>
    <property type="match status" value="1"/>
</dbReference>
<dbReference type="GO" id="GO:0015562">
    <property type="term" value="F:efflux transmembrane transporter activity"/>
    <property type="evidence" value="ECO:0007669"/>
    <property type="project" value="TreeGrafter"/>
</dbReference>
<accession>A0A2H0TPG2</accession>
<dbReference type="InterPro" id="IPR058627">
    <property type="entry name" value="MdtA-like_C"/>
</dbReference>
<dbReference type="InterPro" id="IPR006143">
    <property type="entry name" value="RND_pump_MFP"/>
</dbReference>